<feature type="domain" description="Rhodopsin" evidence="7">
    <location>
        <begin position="34"/>
        <end position="240"/>
    </location>
</feature>
<comment type="similarity">
    <text evidence="5">Belongs to the SAT4 family.</text>
</comment>
<accession>A0A9P4WWJ6</accession>
<evidence type="ECO:0000313" key="8">
    <source>
        <dbReference type="EMBL" id="KAF3044068.1"/>
    </source>
</evidence>
<keyword evidence="2 6" id="KW-0812">Transmembrane</keyword>
<dbReference type="EMBL" id="SWKV01000010">
    <property type="protein sequence ID" value="KAF3044068.1"/>
    <property type="molecule type" value="Genomic_DNA"/>
</dbReference>
<keyword evidence="3 6" id="KW-1133">Transmembrane helix</keyword>
<dbReference type="InterPro" id="IPR049326">
    <property type="entry name" value="Rhodopsin_dom_fungi"/>
</dbReference>
<evidence type="ECO:0000259" key="7">
    <source>
        <dbReference type="Pfam" id="PF20684"/>
    </source>
</evidence>
<reference evidence="8" key="1">
    <citation type="submission" date="2019-04" db="EMBL/GenBank/DDBJ databases">
        <title>Sequencing of skin fungus with MAO and IRED activity.</title>
        <authorList>
            <person name="Marsaioli A.J."/>
            <person name="Bonatto J.M.C."/>
            <person name="Reis Junior O."/>
        </authorList>
    </citation>
    <scope>NUCLEOTIDE SEQUENCE</scope>
    <source>
        <strain evidence="8">28M1</strain>
    </source>
</reference>
<feature type="transmembrane region" description="Helical" evidence="6">
    <location>
        <begin position="185"/>
        <end position="208"/>
    </location>
</feature>
<dbReference type="GO" id="GO:0016020">
    <property type="term" value="C:membrane"/>
    <property type="evidence" value="ECO:0007669"/>
    <property type="project" value="UniProtKB-SubCell"/>
</dbReference>
<name>A0A9P4WWJ6_9PLEO</name>
<comment type="subcellular location">
    <subcellularLocation>
        <location evidence="1">Membrane</location>
        <topology evidence="1">Multi-pass membrane protein</topology>
    </subcellularLocation>
</comment>
<comment type="caution">
    <text evidence="8">The sequence shown here is derived from an EMBL/GenBank/DDBJ whole genome shotgun (WGS) entry which is preliminary data.</text>
</comment>
<feature type="transmembrane region" description="Helical" evidence="6">
    <location>
        <begin position="12"/>
        <end position="30"/>
    </location>
</feature>
<evidence type="ECO:0000313" key="9">
    <source>
        <dbReference type="Proteomes" id="UP000758155"/>
    </source>
</evidence>
<evidence type="ECO:0000256" key="6">
    <source>
        <dbReference type="SAM" id="Phobius"/>
    </source>
</evidence>
<evidence type="ECO:0000256" key="4">
    <source>
        <dbReference type="ARBA" id="ARBA00023136"/>
    </source>
</evidence>
<keyword evidence="9" id="KW-1185">Reference proteome</keyword>
<sequence length="240" mass="26482">MAYSDIHLPLPAFIALDWTLMTLALLPILLRITLRLRSRTLSGRATNVSDAFIILAWLSGCVLICINTWKNHLRMQYLSAPSATLFYGVPPRLSAHLLHSSWISLFFIYISLWSSKAAFLALYYSIFSLQGRRTRIALLCASVFTFFTFTLHMGLIAFWCTPVSSNWAPPPGGHLCSAVHSIDSVAISTIANVATDILILSIPVHALWARAKRFGKGDRAGLVFVFAMGSVSIVAAVVRL</sequence>
<protein>
    <recommendedName>
        <fullName evidence="7">Rhodopsin domain-containing protein</fullName>
    </recommendedName>
</protein>
<gene>
    <name evidence="8" type="ORF">E8E12_008843</name>
</gene>
<keyword evidence="4 6" id="KW-0472">Membrane</keyword>
<feature type="transmembrane region" description="Helical" evidence="6">
    <location>
        <begin position="102"/>
        <end position="124"/>
    </location>
</feature>
<dbReference type="Proteomes" id="UP000758155">
    <property type="component" value="Unassembled WGS sequence"/>
</dbReference>
<dbReference type="InterPro" id="IPR052337">
    <property type="entry name" value="SAT4-like"/>
</dbReference>
<evidence type="ECO:0000256" key="1">
    <source>
        <dbReference type="ARBA" id="ARBA00004141"/>
    </source>
</evidence>
<evidence type="ECO:0000256" key="2">
    <source>
        <dbReference type="ARBA" id="ARBA00022692"/>
    </source>
</evidence>
<feature type="transmembrane region" description="Helical" evidence="6">
    <location>
        <begin position="220"/>
        <end position="238"/>
    </location>
</feature>
<dbReference type="AlphaFoldDB" id="A0A9P4WWJ6"/>
<evidence type="ECO:0000256" key="5">
    <source>
        <dbReference type="ARBA" id="ARBA00038359"/>
    </source>
</evidence>
<dbReference type="PANTHER" id="PTHR33048">
    <property type="entry name" value="PTH11-LIKE INTEGRAL MEMBRANE PROTEIN (AFU_ORTHOLOGUE AFUA_5G11245)"/>
    <property type="match status" value="1"/>
</dbReference>
<feature type="transmembrane region" description="Helical" evidence="6">
    <location>
        <begin position="51"/>
        <end position="69"/>
    </location>
</feature>
<dbReference type="PANTHER" id="PTHR33048:SF92">
    <property type="entry name" value="INTEGRAL MEMBRANE PROTEIN"/>
    <property type="match status" value="1"/>
</dbReference>
<organism evidence="8 9">
    <name type="scientific">Didymella heteroderae</name>
    <dbReference type="NCBI Taxonomy" id="1769908"/>
    <lineage>
        <taxon>Eukaryota</taxon>
        <taxon>Fungi</taxon>
        <taxon>Dikarya</taxon>
        <taxon>Ascomycota</taxon>
        <taxon>Pezizomycotina</taxon>
        <taxon>Dothideomycetes</taxon>
        <taxon>Pleosporomycetidae</taxon>
        <taxon>Pleosporales</taxon>
        <taxon>Pleosporineae</taxon>
        <taxon>Didymellaceae</taxon>
        <taxon>Didymella</taxon>
    </lineage>
</organism>
<feature type="transmembrane region" description="Helical" evidence="6">
    <location>
        <begin position="136"/>
        <end position="159"/>
    </location>
</feature>
<dbReference type="Pfam" id="PF20684">
    <property type="entry name" value="Fung_rhodopsin"/>
    <property type="match status" value="1"/>
</dbReference>
<dbReference type="OrthoDB" id="5372266at2759"/>
<proteinExistence type="inferred from homology"/>
<evidence type="ECO:0000256" key="3">
    <source>
        <dbReference type="ARBA" id="ARBA00022989"/>
    </source>
</evidence>